<sequence length="149" mass="16603">MVFNRLVMSFRMYRALLIILFSIPGYSLGCNDKLDDFDQALSELSIEVVYSKECNLVLVKGPENLAAQKKLDKLYLVLRGRTSGKQFEFSTYIEVSRSGRGEQAGGVCIDYDSAVQLDIEASYGASAGVVKCNLPSRIFKNIQELVKKS</sequence>
<dbReference type="EMBL" id="AP023086">
    <property type="protein sequence ID" value="BCD96497.1"/>
    <property type="molecule type" value="Genomic_DNA"/>
</dbReference>
<name>A0AAN2BJ17_9GAMM</name>
<proteinExistence type="predicted"/>
<evidence type="ECO:0000313" key="2">
    <source>
        <dbReference type="Proteomes" id="UP001320119"/>
    </source>
</evidence>
<organism evidence="1 2">
    <name type="scientific">Marinagarivorans cellulosilyticus</name>
    <dbReference type="NCBI Taxonomy" id="2721545"/>
    <lineage>
        <taxon>Bacteria</taxon>
        <taxon>Pseudomonadati</taxon>
        <taxon>Pseudomonadota</taxon>
        <taxon>Gammaproteobacteria</taxon>
        <taxon>Cellvibrionales</taxon>
        <taxon>Cellvibrionaceae</taxon>
        <taxon>Marinagarivorans</taxon>
    </lineage>
</organism>
<dbReference type="AlphaFoldDB" id="A0AAN2BJ17"/>
<protein>
    <submittedName>
        <fullName evidence="1">Uncharacterized protein</fullName>
    </submittedName>
</protein>
<gene>
    <name evidence="1" type="ORF">MARGE09_P0697</name>
</gene>
<keyword evidence="2" id="KW-1185">Reference proteome</keyword>
<dbReference type="Proteomes" id="UP001320119">
    <property type="component" value="Chromosome"/>
</dbReference>
<accession>A0AAN2BJ17</accession>
<dbReference type="KEGG" id="marq:MARGE09_P0697"/>
<evidence type="ECO:0000313" key="1">
    <source>
        <dbReference type="EMBL" id="BCD96497.1"/>
    </source>
</evidence>
<reference evidence="1 2" key="1">
    <citation type="journal article" date="2022" name="IScience">
        <title>An ultrasensitive nanofiber-based assay for enzymatic hydrolysis and deep-sea microbial degradation of cellulose.</title>
        <authorList>
            <person name="Tsudome M."/>
            <person name="Tachioka M."/>
            <person name="Miyazaki M."/>
            <person name="Uchimura K."/>
            <person name="Tsuda M."/>
            <person name="Takaki Y."/>
            <person name="Deguchi S."/>
        </authorList>
    </citation>
    <scope>NUCLEOTIDE SEQUENCE [LARGE SCALE GENOMIC DNA]</scope>
    <source>
        <strain evidence="1 2">GE09</strain>
    </source>
</reference>